<sequence>MCLTPWCVLNQPSCYIFRQSHFSIGLVAFPGRVKELLIEELYYAHDSIINIIPTSLVVYRRCNTVLSLTFEIIKGCLLLSGTSTTFKS</sequence>
<evidence type="ECO:0000313" key="2">
    <source>
        <dbReference type="Proteomes" id="UP000694415"/>
    </source>
</evidence>
<evidence type="ECO:0000313" key="1">
    <source>
        <dbReference type="Ensembl" id="ENSMSIP00000021193.1"/>
    </source>
</evidence>
<reference evidence="1" key="2">
    <citation type="submission" date="2025-09" db="UniProtKB">
        <authorList>
            <consortium name="Ensembl"/>
        </authorList>
    </citation>
    <scope>IDENTIFICATION</scope>
</reference>
<organism evidence="1 2">
    <name type="scientific">Mus spicilegus</name>
    <name type="common">Mound-building mouse</name>
    <dbReference type="NCBI Taxonomy" id="10103"/>
    <lineage>
        <taxon>Eukaryota</taxon>
        <taxon>Metazoa</taxon>
        <taxon>Chordata</taxon>
        <taxon>Craniata</taxon>
        <taxon>Vertebrata</taxon>
        <taxon>Euteleostomi</taxon>
        <taxon>Mammalia</taxon>
        <taxon>Eutheria</taxon>
        <taxon>Euarchontoglires</taxon>
        <taxon>Glires</taxon>
        <taxon>Rodentia</taxon>
        <taxon>Myomorpha</taxon>
        <taxon>Muroidea</taxon>
        <taxon>Muridae</taxon>
        <taxon>Murinae</taxon>
        <taxon>Mus</taxon>
        <taxon>Mus</taxon>
    </lineage>
</organism>
<dbReference type="Proteomes" id="UP000694415">
    <property type="component" value="Unplaced"/>
</dbReference>
<dbReference type="AlphaFoldDB" id="A0A8C6HG10"/>
<reference evidence="1" key="1">
    <citation type="submission" date="2025-08" db="UniProtKB">
        <authorList>
            <consortium name="Ensembl"/>
        </authorList>
    </citation>
    <scope>IDENTIFICATION</scope>
</reference>
<keyword evidence="2" id="KW-1185">Reference proteome</keyword>
<dbReference type="Ensembl" id="ENSMSIT00000026737.1">
    <property type="protein sequence ID" value="ENSMSIP00000021193.1"/>
    <property type="gene ID" value="ENSMSIG00000018001.1"/>
</dbReference>
<name>A0A8C6HG10_MUSSI</name>
<proteinExistence type="predicted"/>
<protein>
    <submittedName>
        <fullName evidence="1">Uncharacterized protein</fullName>
    </submittedName>
</protein>
<accession>A0A8C6HG10</accession>